<dbReference type="Proteomes" id="UP000054477">
    <property type="component" value="Unassembled WGS sequence"/>
</dbReference>
<feature type="region of interest" description="Disordered" evidence="1">
    <location>
        <begin position="486"/>
        <end position="563"/>
    </location>
</feature>
<sequence length="621" mass="64910">MASSTPTPSGSSNPSPRWPRSGPEPGSAFNGISRGGRGRGGGRGGRGGGGRPNTASRDNKSPGETRPPKSAPQEKPGPTQPSKISAPSAGPSAAEKPSIPNPTKPKPSSRKSSHNIPSVVVASPGADVSSAPSPKPQNRRRRSQTIKGSGLQKINPPAADDNLLRPMRPRLPTVPHTAPIKDTPPHLSNNNFDMRNNIDALVERVRAVAMAENRPSTPGSHIDWAGDDDDSLPDLDDWGVSTSSQSTHPAEMISPIIVDGLRPLPEPTSEPLTPPISRFEVVSPSQPILGHKPAESDSSPASTPFTPTGLFNEESKRLDFHSTSVPDPLPKATPPSINARGTDTIKTSLHHSLPPKPVTSAPNARAKLVGNNTRGPTVPAPSAKEASVVPKPTATAPKNLTLVNAGSKAESSEPLLKEAVNETPITTTTNNIPDIKEDVIDEGVAESIHASSSTEDFSISRKDSDLSASIHAPQALVDSLSAPAGLSSYTETSHGSRNSSYGHTRAHTVGRPPSFPRSPPGEYVPRFSRSGQNTPRGGGGGYQENSHFRTHSTPPAGVGLNNYRTPHSRPVITGDAISKLARTIGTSNGSPLNRPIITGEAISRLARSIDGSKQTTIAASN</sequence>
<feature type="non-terminal residue" evidence="2">
    <location>
        <position position="621"/>
    </location>
</feature>
<gene>
    <name evidence="2" type="ORF">K443DRAFT_673188</name>
</gene>
<protein>
    <submittedName>
        <fullName evidence="2">Uncharacterized protein</fullName>
    </submittedName>
</protein>
<proteinExistence type="predicted"/>
<dbReference type="EMBL" id="KN838546">
    <property type="protein sequence ID" value="KIK07608.1"/>
    <property type="molecule type" value="Genomic_DNA"/>
</dbReference>
<dbReference type="HOGENOM" id="CLU_034123_0_0_1"/>
<evidence type="ECO:0000313" key="3">
    <source>
        <dbReference type="Proteomes" id="UP000054477"/>
    </source>
</evidence>
<feature type="region of interest" description="Disordered" evidence="1">
    <location>
        <begin position="288"/>
        <end position="311"/>
    </location>
</feature>
<feature type="compositionally biased region" description="Polar residues" evidence="1">
    <location>
        <begin position="487"/>
        <end position="502"/>
    </location>
</feature>
<feature type="compositionally biased region" description="Polar residues" evidence="1">
    <location>
        <begin position="296"/>
        <end position="306"/>
    </location>
</feature>
<reference evidence="3" key="2">
    <citation type="submission" date="2015-01" db="EMBL/GenBank/DDBJ databases">
        <title>Evolutionary Origins and Diversification of the Mycorrhizal Mutualists.</title>
        <authorList>
            <consortium name="DOE Joint Genome Institute"/>
            <consortium name="Mycorrhizal Genomics Consortium"/>
            <person name="Kohler A."/>
            <person name="Kuo A."/>
            <person name="Nagy L.G."/>
            <person name="Floudas D."/>
            <person name="Copeland A."/>
            <person name="Barry K.W."/>
            <person name="Cichocki N."/>
            <person name="Veneault-Fourrey C."/>
            <person name="LaButti K."/>
            <person name="Lindquist E.A."/>
            <person name="Lipzen A."/>
            <person name="Lundell T."/>
            <person name="Morin E."/>
            <person name="Murat C."/>
            <person name="Riley R."/>
            <person name="Ohm R."/>
            <person name="Sun H."/>
            <person name="Tunlid A."/>
            <person name="Henrissat B."/>
            <person name="Grigoriev I.V."/>
            <person name="Hibbett D.S."/>
            <person name="Martin F."/>
        </authorList>
    </citation>
    <scope>NUCLEOTIDE SEQUENCE [LARGE SCALE GENOMIC DNA]</scope>
    <source>
        <strain evidence="3">LaAM-08-1</strain>
    </source>
</reference>
<dbReference type="STRING" id="1095629.A0A0C9YHW6"/>
<feature type="compositionally biased region" description="Low complexity" evidence="1">
    <location>
        <begin position="1"/>
        <end position="15"/>
    </location>
</feature>
<evidence type="ECO:0000313" key="2">
    <source>
        <dbReference type="EMBL" id="KIK07608.1"/>
    </source>
</evidence>
<feature type="compositionally biased region" description="Gly residues" evidence="1">
    <location>
        <begin position="33"/>
        <end position="51"/>
    </location>
</feature>
<feature type="compositionally biased region" description="Basic and acidic residues" evidence="1">
    <location>
        <begin position="57"/>
        <end position="67"/>
    </location>
</feature>
<name>A0A0C9YHW6_9AGAR</name>
<keyword evidence="3" id="KW-1185">Reference proteome</keyword>
<dbReference type="OrthoDB" id="3267789at2759"/>
<evidence type="ECO:0000256" key="1">
    <source>
        <dbReference type="SAM" id="MobiDB-lite"/>
    </source>
</evidence>
<reference evidence="2 3" key="1">
    <citation type="submission" date="2014-04" db="EMBL/GenBank/DDBJ databases">
        <authorList>
            <consortium name="DOE Joint Genome Institute"/>
            <person name="Kuo A."/>
            <person name="Kohler A."/>
            <person name="Nagy L.G."/>
            <person name="Floudas D."/>
            <person name="Copeland A."/>
            <person name="Barry K.W."/>
            <person name="Cichocki N."/>
            <person name="Veneault-Fourrey C."/>
            <person name="LaButti K."/>
            <person name="Lindquist E.A."/>
            <person name="Lipzen A."/>
            <person name="Lundell T."/>
            <person name="Morin E."/>
            <person name="Murat C."/>
            <person name="Sun H."/>
            <person name="Tunlid A."/>
            <person name="Henrissat B."/>
            <person name="Grigoriev I.V."/>
            <person name="Hibbett D.S."/>
            <person name="Martin F."/>
            <person name="Nordberg H.P."/>
            <person name="Cantor M.N."/>
            <person name="Hua S.X."/>
        </authorList>
    </citation>
    <scope>NUCLEOTIDE SEQUENCE [LARGE SCALE GENOMIC DNA]</scope>
    <source>
        <strain evidence="2 3">LaAM-08-1</strain>
    </source>
</reference>
<organism evidence="2 3">
    <name type="scientific">Laccaria amethystina LaAM-08-1</name>
    <dbReference type="NCBI Taxonomy" id="1095629"/>
    <lineage>
        <taxon>Eukaryota</taxon>
        <taxon>Fungi</taxon>
        <taxon>Dikarya</taxon>
        <taxon>Basidiomycota</taxon>
        <taxon>Agaricomycotina</taxon>
        <taxon>Agaricomycetes</taxon>
        <taxon>Agaricomycetidae</taxon>
        <taxon>Agaricales</taxon>
        <taxon>Agaricineae</taxon>
        <taxon>Hydnangiaceae</taxon>
        <taxon>Laccaria</taxon>
    </lineage>
</organism>
<feature type="region of interest" description="Disordered" evidence="1">
    <location>
        <begin position="1"/>
        <end position="192"/>
    </location>
</feature>
<accession>A0A0C9YHW6</accession>
<dbReference type="AlphaFoldDB" id="A0A0C9YHW6"/>